<dbReference type="InterPro" id="IPR003615">
    <property type="entry name" value="HNH_nuc"/>
</dbReference>
<dbReference type="PANTHER" id="PTHR41286:SF1">
    <property type="entry name" value="HNH NUCLEASE YAJD-RELATED"/>
    <property type="match status" value="1"/>
</dbReference>
<dbReference type="eggNOG" id="COG1403">
    <property type="taxonomic scope" value="Bacteria"/>
</dbReference>
<protein>
    <recommendedName>
        <fullName evidence="4">Putative HNH nuclease YajD</fullName>
    </recommendedName>
</protein>
<gene>
    <name evidence="6" type="ordered locus">LHK_01778</name>
</gene>
<dbReference type="EMBL" id="CP001154">
    <property type="protein sequence ID" value="ACO74762.1"/>
    <property type="molecule type" value="Genomic_DNA"/>
</dbReference>
<name>C1D8H2_LARHH</name>
<evidence type="ECO:0000256" key="3">
    <source>
        <dbReference type="ARBA" id="ARBA00038412"/>
    </source>
</evidence>
<dbReference type="CDD" id="cd00085">
    <property type="entry name" value="HNHc"/>
    <property type="match status" value="1"/>
</dbReference>
<dbReference type="AlphaFoldDB" id="C1D8H2"/>
<keyword evidence="1" id="KW-0540">Nuclease</keyword>
<dbReference type="GO" id="GO:0016787">
    <property type="term" value="F:hydrolase activity"/>
    <property type="evidence" value="ECO:0007669"/>
    <property type="project" value="UniProtKB-KW"/>
</dbReference>
<dbReference type="SMART" id="SM00507">
    <property type="entry name" value="HNHc"/>
    <property type="match status" value="1"/>
</dbReference>
<evidence type="ECO:0000256" key="4">
    <source>
        <dbReference type="ARBA" id="ARBA00040194"/>
    </source>
</evidence>
<organism evidence="6 7">
    <name type="scientific">Laribacter hongkongensis (strain HLHK9)</name>
    <dbReference type="NCBI Taxonomy" id="557598"/>
    <lineage>
        <taxon>Bacteria</taxon>
        <taxon>Pseudomonadati</taxon>
        <taxon>Pseudomonadota</taxon>
        <taxon>Betaproteobacteria</taxon>
        <taxon>Neisseriales</taxon>
        <taxon>Aquaspirillaceae</taxon>
        <taxon>Laribacter</taxon>
    </lineage>
</organism>
<evidence type="ECO:0000256" key="1">
    <source>
        <dbReference type="ARBA" id="ARBA00022722"/>
    </source>
</evidence>
<dbReference type="RefSeq" id="WP_012697248.1">
    <property type="nucleotide sequence ID" value="NC_012559.1"/>
</dbReference>
<reference evidence="6 7" key="1">
    <citation type="journal article" date="2009" name="PLoS Genet.">
        <title>The complete genome and proteome of Laribacter hongkongensis reveal potential mechanisms for adaptations to different temperatures and habitats.</title>
        <authorList>
            <person name="Woo P.C."/>
            <person name="Lau S.K."/>
            <person name="Tse H."/>
            <person name="Teng J.L."/>
            <person name="Curreem S.O."/>
            <person name="Tsang A.K."/>
            <person name="Fan R.Y."/>
            <person name="Wong G.K."/>
            <person name="Huang Y."/>
            <person name="Loman N.J."/>
            <person name="Snyder L.A."/>
            <person name="Cai J.J."/>
            <person name="Huang J.D."/>
            <person name="Mak W."/>
            <person name="Pallen M.J."/>
            <person name="Lok S."/>
            <person name="Yuen K.Y."/>
        </authorList>
    </citation>
    <scope>NUCLEOTIDE SEQUENCE [LARGE SCALE GENOMIC DNA]</scope>
    <source>
        <strain evidence="6 7">HLHK9</strain>
    </source>
</reference>
<evidence type="ECO:0000313" key="7">
    <source>
        <dbReference type="Proteomes" id="UP000002010"/>
    </source>
</evidence>
<dbReference type="Proteomes" id="UP000002010">
    <property type="component" value="Chromosome"/>
</dbReference>
<evidence type="ECO:0000256" key="2">
    <source>
        <dbReference type="ARBA" id="ARBA00022801"/>
    </source>
</evidence>
<comment type="similarity">
    <text evidence="3">Belongs to the HNH nuclease family.</text>
</comment>
<keyword evidence="2" id="KW-0378">Hydrolase</keyword>
<dbReference type="InterPro" id="IPR002711">
    <property type="entry name" value="HNH"/>
</dbReference>
<feature type="domain" description="HNH nuclease" evidence="5">
    <location>
        <begin position="45"/>
        <end position="100"/>
    </location>
</feature>
<accession>C1D8H2</accession>
<dbReference type="Gene3D" id="1.10.30.50">
    <property type="match status" value="1"/>
</dbReference>
<evidence type="ECO:0000259" key="5">
    <source>
        <dbReference type="SMART" id="SM00507"/>
    </source>
</evidence>
<dbReference type="GO" id="GO:0005829">
    <property type="term" value="C:cytosol"/>
    <property type="evidence" value="ECO:0007669"/>
    <property type="project" value="TreeGrafter"/>
</dbReference>
<dbReference type="KEGG" id="lhk:LHK_01778"/>
<evidence type="ECO:0000313" key="6">
    <source>
        <dbReference type="EMBL" id="ACO74762.1"/>
    </source>
</evidence>
<dbReference type="GO" id="GO:0008270">
    <property type="term" value="F:zinc ion binding"/>
    <property type="evidence" value="ECO:0007669"/>
    <property type="project" value="InterPro"/>
</dbReference>
<keyword evidence="7" id="KW-1185">Reference proteome</keyword>
<keyword evidence="6" id="KW-0255">Endonuclease</keyword>
<dbReference type="HOGENOM" id="CLU_108879_2_0_4"/>
<proteinExistence type="inferred from homology"/>
<dbReference type="PANTHER" id="PTHR41286">
    <property type="entry name" value="HNH NUCLEASE YAJD-RELATED"/>
    <property type="match status" value="1"/>
</dbReference>
<sequence length="110" mass="12525">MSKLTMMKPRIAVARSERVAVMADSSWRTSGMTAVERGYGHQWRKARASFLRRHPLCVMCLAEGLTVAATVVDHINPHRGDQRLFWDSSNWQPLCASCHSGAKQREEREE</sequence>
<dbReference type="Pfam" id="PF01844">
    <property type="entry name" value="HNH"/>
    <property type="match status" value="1"/>
</dbReference>
<dbReference type="GO" id="GO:0003676">
    <property type="term" value="F:nucleic acid binding"/>
    <property type="evidence" value="ECO:0007669"/>
    <property type="project" value="InterPro"/>
</dbReference>
<dbReference type="STRING" id="557598.LHK_01778"/>
<dbReference type="GO" id="GO:0004519">
    <property type="term" value="F:endonuclease activity"/>
    <property type="evidence" value="ECO:0007669"/>
    <property type="project" value="UniProtKB-KW"/>
</dbReference>